<protein>
    <submittedName>
        <fullName evidence="1">Uncharacterized protein</fullName>
    </submittedName>
</protein>
<dbReference type="SUPFAM" id="SSF51735">
    <property type="entry name" value="NAD(P)-binding Rossmann-fold domains"/>
    <property type="match status" value="1"/>
</dbReference>
<gene>
    <name evidence="1" type="ORF">MNBD_GAMMA12-3896</name>
</gene>
<sequence length="55" mass="5909">MKKPMILITAANGNTGFPAAKTLLELGFPVRAFVRNPDTEKAKALRSLPGAHCDE</sequence>
<reference evidence="1" key="1">
    <citation type="submission" date="2018-06" db="EMBL/GenBank/DDBJ databases">
        <authorList>
            <person name="Zhirakovskaya E."/>
        </authorList>
    </citation>
    <scope>NUCLEOTIDE SEQUENCE</scope>
</reference>
<dbReference type="AlphaFoldDB" id="A0A3B0YRF0"/>
<evidence type="ECO:0000313" key="1">
    <source>
        <dbReference type="EMBL" id="VAW78067.1"/>
    </source>
</evidence>
<dbReference type="EMBL" id="UOFL01000143">
    <property type="protein sequence ID" value="VAW78067.1"/>
    <property type="molecule type" value="Genomic_DNA"/>
</dbReference>
<dbReference type="Gene3D" id="3.40.50.720">
    <property type="entry name" value="NAD(P)-binding Rossmann-like Domain"/>
    <property type="match status" value="1"/>
</dbReference>
<name>A0A3B0YRF0_9ZZZZ</name>
<organism evidence="1">
    <name type="scientific">hydrothermal vent metagenome</name>
    <dbReference type="NCBI Taxonomy" id="652676"/>
    <lineage>
        <taxon>unclassified sequences</taxon>
        <taxon>metagenomes</taxon>
        <taxon>ecological metagenomes</taxon>
    </lineage>
</organism>
<accession>A0A3B0YRF0</accession>
<dbReference type="InterPro" id="IPR036291">
    <property type="entry name" value="NAD(P)-bd_dom_sf"/>
</dbReference>
<proteinExistence type="predicted"/>